<gene>
    <name evidence="7" type="ORF">LK03_18600</name>
</gene>
<evidence type="ECO:0000256" key="1">
    <source>
        <dbReference type="ARBA" id="ARBA00000085"/>
    </source>
</evidence>
<evidence type="ECO:0000313" key="7">
    <source>
        <dbReference type="EMBL" id="AIR91153.1"/>
    </source>
</evidence>
<evidence type="ECO:0000259" key="5">
    <source>
        <dbReference type="PROSITE" id="PS50109"/>
    </source>
</evidence>
<dbReference type="Gene3D" id="3.40.50.2300">
    <property type="match status" value="1"/>
</dbReference>
<dbReference type="STRING" id="157783.LK03_18600"/>
<evidence type="ECO:0000259" key="6">
    <source>
        <dbReference type="PROSITE" id="PS50110"/>
    </source>
</evidence>
<dbReference type="EC" id="2.7.13.3" evidence="2"/>
<dbReference type="SMART" id="SM00388">
    <property type="entry name" value="HisKA"/>
    <property type="match status" value="1"/>
</dbReference>
<organism evidence="7 8">
    <name type="scientific">Pseudomonas cremoricolorata</name>
    <dbReference type="NCBI Taxonomy" id="157783"/>
    <lineage>
        <taxon>Bacteria</taxon>
        <taxon>Pseudomonadati</taxon>
        <taxon>Pseudomonadota</taxon>
        <taxon>Gammaproteobacteria</taxon>
        <taxon>Pseudomonadales</taxon>
        <taxon>Pseudomonadaceae</taxon>
        <taxon>Pseudomonas</taxon>
    </lineage>
</organism>
<dbReference type="Pfam" id="PF00512">
    <property type="entry name" value="HisKA"/>
    <property type="match status" value="1"/>
</dbReference>
<dbReference type="Gene3D" id="1.10.287.130">
    <property type="match status" value="1"/>
</dbReference>
<feature type="modified residue" description="4-aspartylphosphate" evidence="4">
    <location>
        <position position="466"/>
    </location>
</feature>
<dbReference type="InterPro" id="IPR005467">
    <property type="entry name" value="His_kinase_dom"/>
</dbReference>
<keyword evidence="7" id="KW-0418">Kinase</keyword>
<dbReference type="Pfam" id="PF02518">
    <property type="entry name" value="HATPase_c"/>
    <property type="match status" value="1"/>
</dbReference>
<dbReference type="RefSeq" id="WP_038413881.1">
    <property type="nucleotide sequence ID" value="NZ_CP009455.1"/>
</dbReference>
<dbReference type="PRINTS" id="PR00344">
    <property type="entry name" value="BCTRLSENSOR"/>
</dbReference>
<keyword evidence="3 4" id="KW-0597">Phosphoprotein</keyword>
<dbReference type="GO" id="GO:0000155">
    <property type="term" value="F:phosphorelay sensor kinase activity"/>
    <property type="evidence" value="ECO:0007669"/>
    <property type="project" value="InterPro"/>
</dbReference>
<dbReference type="SMART" id="SM00387">
    <property type="entry name" value="HATPase_c"/>
    <property type="match status" value="1"/>
</dbReference>
<evidence type="ECO:0000313" key="8">
    <source>
        <dbReference type="Proteomes" id="UP000029493"/>
    </source>
</evidence>
<dbReference type="InterPro" id="IPR001789">
    <property type="entry name" value="Sig_transdc_resp-reg_receiver"/>
</dbReference>
<evidence type="ECO:0000256" key="2">
    <source>
        <dbReference type="ARBA" id="ARBA00012438"/>
    </source>
</evidence>
<name>A0A089YHL6_9PSED</name>
<dbReference type="SUPFAM" id="SSF52172">
    <property type="entry name" value="CheY-like"/>
    <property type="match status" value="1"/>
</dbReference>
<dbReference type="InterPro" id="IPR011006">
    <property type="entry name" value="CheY-like_superfamily"/>
</dbReference>
<feature type="domain" description="Response regulatory" evidence="6">
    <location>
        <begin position="416"/>
        <end position="531"/>
    </location>
</feature>
<keyword evidence="7" id="KW-0808">Transferase</keyword>
<dbReference type="PANTHER" id="PTHR43065:SF42">
    <property type="entry name" value="TWO-COMPONENT SENSOR PPRA"/>
    <property type="match status" value="1"/>
</dbReference>
<dbReference type="SUPFAM" id="SSF47384">
    <property type="entry name" value="Homodimeric domain of signal transducing histidine kinase"/>
    <property type="match status" value="1"/>
</dbReference>
<reference evidence="7 8" key="1">
    <citation type="submission" date="2014-09" db="EMBL/GenBank/DDBJ databases">
        <authorList>
            <person name="Chan K.-G."/>
        </authorList>
    </citation>
    <scope>NUCLEOTIDE SEQUENCE [LARGE SCALE GENOMIC DNA]</scope>
    <source>
        <strain evidence="7 8">ND07</strain>
    </source>
</reference>
<dbReference type="Gene3D" id="3.30.565.10">
    <property type="entry name" value="Histidine kinase-like ATPase, C-terminal domain"/>
    <property type="match status" value="1"/>
</dbReference>
<dbReference type="PROSITE" id="PS50110">
    <property type="entry name" value="RESPONSE_REGULATORY"/>
    <property type="match status" value="1"/>
</dbReference>
<evidence type="ECO:0000256" key="4">
    <source>
        <dbReference type="PROSITE-ProRule" id="PRU00169"/>
    </source>
</evidence>
<feature type="domain" description="Histidine kinase" evidence="5">
    <location>
        <begin position="170"/>
        <end position="391"/>
    </location>
</feature>
<dbReference type="AlphaFoldDB" id="A0A089YHL6"/>
<dbReference type="InterPro" id="IPR036097">
    <property type="entry name" value="HisK_dim/P_sf"/>
</dbReference>
<dbReference type="OrthoDB" id="6973808at2"/>
<dbReference type="InterPro" id="IPR004358">
    <property type="entry name" value="Sig_transdc_His_kin-like_C"/>
</dbReference>
<protein>
    <recommendedName>
        <fullName evidence="2">histidine kinase</fullName>
        <ecNumber evidence="2">2.7.13.3</ecNumber>
    </recommendedName>
</protein>
<dbReference type="PROSITE" id="PS50109">
    <property type="entry name" value="HIS_KIN"/>
    <property type="match status" value="1"/>
</dbReference>
<comment type="catalytic activity">
    <reaction evidence="1">
        <text>ATP + protein L-histidine = ADP + protein N-phospho-L-histidine.</text>
        <dbReference type="EC" id="2.7.13.3"/>
    </reaction>
</comment>
<dbReference type="SUPFAM" id="SSF55874">
    <property type="entry name" value="ATPase domain of HSP90 chaperone/DNA topoisomerase II/histidine kinase"/>
    <property type="match status" value="1"/>
</dbReference>
<dbReference type="SMART" id="SM00448">
    <property type="entry name" value="REC"/>
    <property type="match status" value="1"/>
</dbReference>
<dbReference type="EMBL" id="CP009455">
    <property type="protein sequence ID" value="AIR91153.1"/>
    <property type="molecule type" value="Genomic_DNA"/>
</dbReference>
<dbReference type="Pfam" id="PF00072">
    <property type="entry name" value="Response_reg"/>
    <property type="match status" value="1"/>
</dbReference>
<dbReference type="InterPro" id="IPR036890">
    <property type="entry name" value="HATPase_C_sf"/>
</dbReference>
<evidence type="ECO:0000256" key="3">
    <source>
        <dbReference type="ARBA" id="ARBA00022553"/>
    </source>
</evidence>
<accession>A0A089YHL6</accession>
<dbReference type="InterPro" id="IPR003661">
    <property type="entry name" value="HisK_dim/P_dom"/>
</dbReference>
<dbReference type="eggNOG" id="COG4191">
    <property type="taxonomic scope" value="Bacteria"/>
</dbReference>
<dbReference type="KEGG" id="psw:LK03_18600"/>
<dbReference type="CDD" id="cd00082">
    <property type="entry name" value="HisKA"/>
    <property type="match status" value="1"/>
</dbReference>
<keyword evidence="8" id="KW-1185">Reference proteome</keyword>
<sequence>MARTISLDERALILAPSQRADHTSQLLSRAGFGCAATDDLHNLGQWLVDGAAMAIVDEHSLSCDLDGLRTFLATQPPWSDLPVLLLCAPQSTSDWAILGNLFLLPHPCQDVQLLGLVKSALRARQLQYRCRDQLSGFDKALQRQARLSQQHQDMLHHTRKMEAIGQLAGGVAHDFNNLLTSIGGSLEIAGRRLDRGQIEGLSAVLNMGREAVNRAARLTHRLLAFSSRQSLESQPIDVAGWLRSAQLASQTGPGITVQLSLANDLWQAQADPAQLTDAFDNLLCNACEAMPSGGVLKVEARNCHFPQAQFADALPAGDYLSLTVTDSGQGMAPGILEHAFEPFFSTKPTGQGIGMGLSMVYGFSKQSGGHVTLSSQIGLGTQATLYLPRFVDHCAEAPQRAQDPIRDAHAGPTEFHVLIVEDDHQVRQMLHQTLTEEGLACSCAADAGEALELLRSGHALDLLITDVGLPGMSGRQLAQIARTHQPELRVLFITGYAETAMAREAFLEAGMDLLCKPFAMQQVRDRVLAILQGE</sequence>
<dbReference type="InterPro" id="IPR003594">
    <property type="entry name" value="HATPase_dom"/>
</dbReference>
<proteinExistence type="predicted"/>
<dbReference type="Proteomes" id="UP000029493">
    <property type="component" value="Chromosome"/>
</dbReference>
<dbReference type="PANTHER" id="PTHR43065">
    <property type="entry name" value="SENSOR HISTIDINE KINASE"/>
    <property type="match status" value="1"/>
</dbReference>